<comment type="caution">
    <text evidence="9">Lacks conserved residue(s) required for the propagation of feature annotation.</text>
</comment>
<dbReference type="GO" id="GO:0000146">
    <property type="term" value="F:microfilament motor activity"/>
    <property type="evidence" value="ECO:0007669"/>
    <property type="project" value="InterPro"/>
</dbReference>
<evidence type="ECO:0000259" key="11">
    <source>
        <dbReference type="PROSITE" id="PS50238"/>
    </source>
</evidence>
<dbReference type="Gene3D" id="3.30.60.20">
    <property type="match status" value="1"/>
</dbReference>
<dbReference type="PROSITE" id="PS00479">
    <property type="entry name" value="ZF_DAG_PE_1"/>
    <property type="match status" value="1"/>
</dbReference>
<dbReference type="Pfam" id="PF00620">
    <property type="entry name" value="RhoGAP"/>
    <property type="match status" value="1"/>
</dbReference>
<dbReference type="AlphaFoldDB" id="A0A177B7R6"/>
<dbReference type="InterPro" id="IPR002219">
    <property type="entry name" value="PKC_DAG/PE"/>
</dbReference>
<dbReference type="SUPFAM" id="SSF52540">
    <property type="entry name" value="P-loop containing nucleoside triphosphate hydrolases"/>
    <property type="match status" value="1"/>
</dbReference>
<dbReference type="EMBL" id="LWCA01000243">
    <property type="protein sequence ID" value="OAF69683.1"/>
    <property type="molecule type" value="Genomic_DNA"/>
</dbReference>
<dbReference type="PANTHER" id="PTHR46184:SF5">
    <property type="entry name" value="UNCONVENTIONAL MYOSIN-IXA-LIKE"/>
    <property type="match status" value="1"/>
</dbReference>
<dbReference type="GO" id="GO:0005884">
    <property type="term" value="C:actin filament"/>
    <property type="evidence" value="ECO:0007669"/>
    <property type="project" value="TreeGrafter"/>
</dbReference>
<organism evidence="13 14">
    <name type="scientific">Intoshia linei</name>
    <dbReference type="NCBI Taxonomy" id="1819745"/>
    <lineage>
        <taxon>Eukaryota</taxon>
        <taxon>Metazoa</taxon>
        <taxon>Spiralia</taxon>
        <taxon>Lophotrochozoa</taxon>
        <taxon>Mesozoa</taxon>
        <taxon>Orthonectida</taxon>
        <taxon>Rhopaluridae</taxon>
        <taxon>Intoshia</taxon>
    </lineage>
</organism>
<dbReference type="CDD" id="cd00159">
    <property type="entry name" value="RhoGAP"/>
    <property type="match status" value="1"/>
</dbReference>
<dbReference type="GO" id="GO:0005524">
    <property type="term" value="F:ATP binding"/>
    <property type="evidence" value="ECO:0007669"/>
    <property type="project" value="UniProtKB-KW"/>
</dbReference>
<evidence type="ECO:0000256" key="7">
    <source>
        <dbReference type="ARBA" id="ARBA00023123"/>
    </source>
</evidence>
<evidence type="ECO:0008006" key="15">
    <source>
        <dbReference type="Google" id="ProtNLM"/>
    </source>
</evidence>
<accession>A0A177B7R6</accession>
<dbReference type="Gene3D" id="1.20.58.530">
    <property type="match status" value="1"/>
</dbReference>
<dbReference type="InterPro" id="IPR046349">
    <property type="entry name" value="C1-like_sf"/>
</dbReference>
<keyword evidence="5" id="KW-0862">Zinc</keyword>
<evidence type="ECO:0000256" key="5">
    <source>
        <dbReference type="ARBA" id="ARBA00022833"/>
    </source>
</evidence>
<dbReference type="OrthoDB" id="79452at2759"/>
<keyword evidence="9" id="KW-0009">Actin-binding</keyword>
<comment type="similarity">
    <text evidence="9">Belongs to the TRAFAC class myosin-kinesin ATPase superfamily. Myosin family.</text>
</comment>
<evidence type="ECO:0000256" key="8">
    <source>
        <dbReference type="ARBA" id="ARBA00023175"/>
    </source>
</evidence>
<reference evidence="13 14" key="1">
    <citation type="submission" date="2016-04" db="EMBL/GenBank/DDBJ databases">
        <title>The genome of Intoshia linei affirms orthonectids as highly simplified spiralians.</title>
        <authorList>
            <person name="Mikhailov K.V."/>
            <person name="Slusarev G.S."/>
            <person name="Nikitin M.A."/>
            <person name="Logacheva M.D."/>
            <person name="Penin A."/>
            <person name="Aleoshin V."/>
            <person name="Panchin Y.V."/>
        </authorList>
    </citation>
    <scope>NUCLEOTIDE SEQUENCE [LARGE SCALE GENOMIC DNA]</scope>
    <source>
        <strain evidence="13">Intl2013</strain>
        <tissue evidence="13">Whole animal</tissue>
    </source>
</reference>
<dbReference type="GO" id="GO:0016459">
    <property type="term" value="C:myosin complex"/>
    <property type="evidence" value="ECO:0007669"/>
    <property type="project" value="UniProtKB-KW"/>
</dbReference>
<evidence type="ECO:0000256" key="2">
    <source>
        <dbReference type="ARBA" id="ARBA00022490"/>
    </source>
</evidence>
<dbReference type="PROSITE" id="PS50238">
    <property type="entry name" value="RHOGAP"/>
    <property type="match status" value="1"/>
</dbReference>
<dbReference type="SMART" id="SM00324">
    <property type="entry name" value="RhoGAP"/>
    <property type="match status" value="1"/>
</dbReference>
<dbReference type="Proteomes" id="UP000078046">
    <property type="component" value="Unassembled WGS sequence"/>
</dbReference>
<dbReference type="InterPro" id="IPR000198">
    <property type="entry name" value="RhoGAP_dom"/>
</dbReference>
<dbReference type="SUPFAM" id="SSF48350">
    <property type="entry name" value="GTPase activation domain, GAP"/>
    <property type="match status" value="1"/>
</dbReference>
<dbReference type="SUPFAM" id="SSF57889">
    <property type="entry name" value="Cysteine-rich domain"/>
    <property type="match status" value="1"/>
</dbReference>
<evidence type="ECO:0000256" key="4">
    <source>
        <dbReference type="ARBA" id="ARBA00022741"/>
    </source>
</evidence>
<evidence type="ECO:0000313" key="13">
    <source>
        <dbReference type="EMBL" id="OAF69683.1"/>
    </source>
</evidence>
<dbReference type="InterPro" id="IPR001609">
    <property type="entry name" value="Myosin_head_motor_dom-like"/>
</dbReference>
<dbReference type="InterPro" id="IPR046987">
    <property type="entry name" value="Myo9"/>
</dbReference>
<dbReference type="Gene3D" id="1.10.10.820">
    <property type="match status" value="1"/>
</dbReference>
<dbReference type="GO" id="GO:0035556">
    <property type="term" value="P:intracellular signal transduction"/>
    <property type="evidence" value="ECO:0007669"/>
    <property type="project" value="InterPro"/>
</dbReference>
<dbReference type="GO" id="GO:0005737">
    <property type="term" value="C:cytoplasm"/>
    <property type="evidence" value="ECO:0007669"/>
    <property type="project" value="UniProtKB-SubCell"/>
</dbReference>
<evidence type="ECO:0000259" key="10">
    <source>
        <dbReference type="PROSITE" id="PS50081"/>
    </source>
</evidence>
<keyword evidence="8" id="KW-0505">Motor protein</keyword>
<dbReference type="InterPro" id="IPR027417">
    <property type="entry name" value="P-loop_NTPase"/>
</dbReference>
<dbReference type="CDD" id="cd00029">
    <property type="entry name" value="C1"/>
    <property type="match status" value="1"/>
</dbReference>
<proteinExistence type="inferred from homology"/>
<feature type="region of interest" description="Actin-binding" evidence="9">
    <location>
        <begin position="405"/>
        <end position="427"/>
    </location>
</feature>
<dbReference type="Gene3D" id="1.20.120.720">
    <property type="entry name" value="Myosin VI head, motor domain, U50 subdomain"/>
    <property type="match status" value="1"/>
</dbReference>
<dbReference type="SMART" id="SM00242">
    <property type="entry name" value="MYSc"/>
    <property type="match status" value="1"/>
</dbReference>
<evidence type="ECO:0000256" key="1">
    <source>
        <dbReference type="ARBA" id="ARBA00004496"/>
    </source>
</evidence>
<evidence type="ECO:0000256" key="9">
    <source>
        <dbReference type="PROSITE-ProRule" id="PRU00782"/>
    </source>
</evidence>
<gene>
    <name evidence="13" type="ORF">A3Q56_02574</name>
</gene>
<dbReference type="Gene3D" id="1.10.555.10">
    <property type="entry name" value="Rho GTPase activation protein"/>
    <property type="match status" value="1"/>
</dbReference>
<dbReference type="Gene3D" id="3.40.850.10">
    <property type="entry name" value="Kinesin motor domain"/>
    <property type="match status" value="1"/>
</dbReference>
<evidence type="ECO:0000259" key="12">
    <source>
        <dbReference type="PROSITE" id="PS51456"/>
    </source>
</evidence>
<dbReference type="SMART" id="SM00109">
    <property type="entry name" value="C1"/>
    <property type="match status" value="1"/>
</dbReference>
<comment type="subcellular location">
    <subcellularLocation>
        <location evidence="1">Cytoplasm</location>
    </subcellularLocation>
</comment>
<keyword evidence="4" id="KW-0547">Nucleotide-binding</keyword>
<keyword evidence="6" id="KW-0067">ATP-binding</keyword>
<keyword evidence="7 9" id="KW-0518">Myosin</keyword>
<keyword evidence="14" id="KW-1185">Reference proteome</keyword>
<dbReference type="PROSITE" id="PS51456">
    <property type="entry name" value="MYOSIN_MOTOR"/>
    <property type="match status" value="1"/>
</dbReference>
<dbReference type="Pfam" id="PF00130">
    <property type="entry name" value="C1_1"/>
    <property type="match status" value="1"/>
</dbReference>
<keyword evidence="3" id="KW-0479">Metal-binding</keyword>
<dbReference type="InterPro" id="IPR008936">
    <property type="entry name" value="Rho_GTPase_activation_prot"/>
</dbReference>
<comment type="caution">
    <text evidence="13">The sequence shown here is derived from an EMBL/GenBank/DDBJ whole genome shotgun (WGS) entry which is preliminary data.</text>
</comment>
<feature type="domain" description="Phorbol-ester/DAG-type" evidence="10">
    <location>
        <begin position="848"/>
        <end position="897"/>
    </location>
</feature>
<dbReference type="InterPro" id="IPR036961">
    <property type="entry name" value="Kinesin_motor_dom_sf"/>
</dbReference>
<keyword evidence="2" id="KW-0963">Cytoplasm</keyword>
<dbReference type="PROSITE" id="PS50081">
    <property type="entry name" value="ZF_DAG_PE_2"/>
    <property type="match status" value="1"/>
</dbReference>
<name>A0A177B7R6_9BILA</name>
<evidence type="ECO:0000313" key="14">
    <source>
        <dbReference type="Proteomes" id="UP000078046"/>
    </source>
</evidence>
<feature type="domain" description="Rho-GAP" evidence="11">
    <location>
        <begin position="1040"/>
        <end position="1231"/>
    </location>
</feature>
<feature type="domain" description="Myosin motor" evidence="12">
    <location>
        <begin position="1"/>
        <end position="517"/>
    </location>
</feature>
<protein>
    <recommendedName>
        <fullName evidence="15">RhoGAP domain containing protein</fullName>
    </recommendedName>
</protein>
<dbReference type="GO" id="GO:0051015">
    <property type="term" value="F:actin filament binding"/>
    <property type="evidence" value="ECO:0007669"/>
    <property type="project" value="TreeGrafter"/>
</dbReference>
<evidence type="ECO:0000256" key="3">
    <source>
        <dbReference type="ARBA" id="ARBA00022723"/>
    </source>
</evidence>
<evidence type="ECO:0000256" key="6">
    <source>
        <dbReference type="ARBA" id="ARBA00022840"/>
    </source>
</evidence>
<dbReference type="Pfam" id="PF00063">
    <property type="entry name" value="Myosin_head"/>
    <property type="match status" value="1"/>
</dbReference>
<dbReference type="GO" id="GO:0005096">
    <property type="term" value="F:GTPase activator activity"/>
    <property type="evidence" value="ECO:0007669"/>
    <property type="project" value="InterPro"/>
</dbReference>
<dbReference type="PANTHER" id="PTHR46184">
    <property type="entry name" value="UNCONVENTIONAL MYOSIN-IXB-LIKE PROTEIN"/>
    <property type="match status" value="1"/>
</dbReference>
<sequence length="1237" mass="144643">MCNAHCACNKRPQVTGSIVHISSDDDEEFIDKYHNMVKSIKMAGISIYLRNKIFKTLVTIMHIGNVDYVKTSGVTPIKESKAISTKGVYYHIDCNYYHIDSEMMDGDVTITNKDIIPIIAELLEIEEIVISSMLLVQEKRISEETIIIPYTLDECKRFQQSICKSIYLYLFKWIISIMNRQLNVSDEKLMLGNINIVDMYRFENLVENNFEQFIGNYITEKIDNVLLSSIFRYRKMLYMSEGQEYLENNISYMNESLYSDKNCGLFILINEECRYRVGNAERLSQNIHSQNPSTSTHIKMKMLICHYKDTAKYDISTFREKNMDIASDIIMQIGIHTKSLFLNDIIQQCNKLQIKGMKSRYLLKNRHQYSNFAVFATLKSNIDMLKRVSEKSKADTVISKVEIAVQELIEEIEKSEPHIIRCINPNKLKEKRLFDESFVYQQLRHSTIFNQFNLLLKEYDNIMTKNEFQYQYDLILVHYETIENLLVCVGSSDHYKIGLGKIFLNNTILIKLDKIQNMCYKYITKNIFKVYSQIQKKESEKYRNERKFSLLDSTDNYLSSYMDNLEDLYKSSLNKPAISVRGIKSCGWPLKEGDCVRIPIPRIDRGRLDPGNLILWLIWYNHGVVTGVDHGQYTIGTSSGKIENNFTRNQIQKCHQQLINPEVPNQILSLRFTVREKSIGNLTNINFQSSRRNEKKDNIIPTFPNIPNLIESRKGIIRFCKVLIIKVDSNVTKSVMKMWDAEAFKEILKKMLINRLKTELFKITEVVSVNHKMSSDDILHIVKRILPQELKDFVETYPSVEFELNSLETASQLLFYEKCQKFKRKSSNLTGFVDKFSKAEETIRMNCGHRMVIEHSIIPHYCEYCNKLIDIYDKIYRCLTCEYVIHRKCLTKNKRICIGAKTVIKYNASNKYSEARISCHIFNRGYTQVKFARELSVFRCAVQEIIKKHQKGLPLINRPKKGRTRKMSVREDQINDVIDNSNIAENKELEDFEELRKDGIYAIFNNLRNYANQHCPKNLEDIFIGKQNDTPQLIRNLINTPIHQLIENDKIPPAIEKLLNYIETKKPYTERIYRLSGAKNKLDHFINILNHCVDDERVTQLNPDEYDISILCSSVKYFLNQLPEPLINKEFLPLLIEAAEMEDLFDRYEIISNIICRMPKHNVILFDRIINHLAIIARESNINKMDAHNLAIIFAPNVIQPNYDEKSMKNNLIDAYIKIIETMITTTIYIIDGMSEN</sequence>
<dbReference type="GO" id="GO:0046872">
    <property type="term" value="F:metal ion binding"/>
    <property type="evidence" value="ECO:0007669"/>
    <property type="project" value="UniProtKB-KW"/>
</dbReference>